<reference evidence="2 3" key="1">
    <citation type="submission" date="2023-05" db="EMBL/GenBank/DDBJ databases">
        <title>Streptantibioticus silvisoli sp. nov., acidotolerant actinomycetes 1 from pine litter.</title>
        <authorList>
            <person name="Swiecimska M."/>
            <person name="Golinska P."/>
            <person name="Sangal V."/>
            <person name="Wachnowicz B."/>
            <person name="Goodfellow M."/>
        </authorList>
    </citation>
    <scope>NUCLEOTIDE SEQUENCE [LARGE SCALE GENOMIC DNA]</scope>
    <source>
        <strain evidence="2 3">SL54</strain>
    </source>
</reference>
<dbReference type="SUPFAM" id="SSF53041">
    <property type="entry name" value="Resolvase-like"/>
    <property type="match status" value="1"/>
</dbReference>
<evidence type="ECO:0000259" key="1">
    <source>
        <dbReference type="SMART" id="SM00857"/>
    </source>
</evidence>
<dbReference type="InterPro" id="IPR050639">
    <property type="entry name" value="SSR_resolvase"/>
</dbReference>
<evidence type="ECO:0000313" key="3">
    <source>
        <dbReference type="Proteomes" id="UP001156398"/>
    </source>
</evidence>
<accession>A0ABT6W2P8</accession>
<dbReference type="PANTHER" id="PTHR30461:SF23">
    <property type="entry name" value="DNA RECOMBINASE-RELATED"/>
    <property type="match status" value="1"/>
</dbReference>
<dbReference type="Proteomes" id="UP001156398">
    <property type="component" value="Unassembled WGS sequence"/>
</dbReference>
<dbReference type="Gene3D" id="3.40.50.1390">
    <property type="entry name" value="Resolvase, N-terminal catalytic domain"/>
    <property type="match status" value="1"/>
</dbReference>
<sequence length="176" mass="20213">MANQHRRSNRNATRHGAVIVHRYTDNDLPASKRGVVRTDFLAMLRDLRRGHTPEGYPVHGVICVDQDGVQRTARDWEDFEDALTLDTSRRFYTPSGPMDLTEESEIIKTGVMAAVNKAESLKKKRRTRDWHQDRILDGLPHSGPRPFGWEEDRTTLRPDEAGFLARAIRERIRGKA</sequence>
<dbReference type="Pfam" id="PF00239">
    <property type="entry name" value="Resolvase"/>
    <property type="match status" value="1"/>
</dbReference>
<proteinExistence type="predicted"/>
<dbReference type="PANTHER" id="PTHR30461">
    <property type="entry name" value="DNA-INVERTASE FROM LAMBDOID PROPHAGE"/>
    <property type="match status" value="1"/>
</dbReference>
<name>A0ABT6W2P8_9ACTN</name>
<organism evidence="2 3">
    <name type="scientific">Streptantibioticus silvisoli</name>
    <dbReference type="NCBI Taxonomy" id="2705255"/>
    <lineage>
        <taxon>Bacteria</taxon>
        <taxon>Bacillati</taxon>
        <taxon>Actinomycetota</taxon>
        <taxon>Actinomycetes</taxon>
        <taxon>Kitasatosporales</taxon>
        <taxon>Streptomycetaceae</taxon>
        <taxon>Streptantibioticus</taxon>
    </lineage>
</organism>
<dbReference type="EMBL" id="JAAGKO020000019">
    <property type="protein sequence ID" value="MDI5963948.1"/>
    <property type="molecule type" value="Genomic_DNA"/>
</dbReference>
<gene>
    <name evidence="2" type="ORF">POF43_014700</name>
</gene>
<evidence type="ECO:0000313" key="2">
    <source>
        <dbReference type="EMBL" id="MDI5963948.1"/>
    </source>
</evidence>
<dbReference type="InterPro" id="IPR036162">
    <property type="entry name" value="Resolvase-like_N_sf"/>
</dbReference>
<feature type="domain" description="Resolvase/invertase-type recombinase catalytic" evidence="1">
    <location>
        <begin position="1"/>
        <end position="140"/>
    </location>
</feature>
<dbReference type="RefSeq" id="WP_271322274.1">
    <property type="nucleotide sequence ID" value="NZ_JAAGKO020000019.1"/>
</dbReference>
<keyword evidence="3" id="KW-1185">Reference proteome</keyword>
<dbReference type="SMART" id="SM00857">
    <property type="entry name" value="Resolvase"/>
    <property type="match status" value="1"/>
</dbReference>
<comment type="caution">
    <text evidence="2">The sequence shown here is derived from an EMBL/GenBank/DDBJ whole genome shotgun (WGS) entry which is preliminary data.</text>
</comment>
<dbReference type="InterPro" id="IPR006119">
    <property type="entry name" value="Resolv_N"/>
</dbReference>
<protein>
    <submittedName>
        <fullName evidence="2">Recombinase family protein</fullName>
    </submittedName>
</protein>